<accession>A3XP65</accession>
<protein>
    <submittedName>
        <fullName evidence="1">Uncharacterized protein</fullName>
    </submittedName>
</protein>
<dbReference type="EMBL" id="AANC01000007">
    <property type="protein sequence ID" value="EAQ48660.1"/>
    <property type="molecule type" value="Genomic_DNA"/>
</dbReference>
<proteinExistence type="predicted"/>
<comment type="caution">
    <text evidence="1">The sequence shown here is derived from an EMBL/GenBank/DDBJ whole genome shotgun (WGS) entry which is preliminary data.</text>
</comment>
<organism evidence="1 2">
    <name type="scientific">Leeuwenhoekiella blandensis (strain CECT 7118 / CCUG 51940 / KCTC 22103 / MED217)</name>
    <name type="common">Flavobacterium sp. (strain MED217)</name>
    <dbReference type="NCBI Taxonomy" id="398720"/>
    <lineage>
        <taxon>Bacteria</taxon>
        <taxon>Pseudomonadati</taxon>
        <taxon>Bacteroidota</taxon>
        <taxon>Flavobacteriia</taxon>
        <taxon>Flavobacteriales</taxon>
        <taxon>Flavobacteriaceae</taxon>
        <taxon>Leeuwenhoekiella</taxon>
    </lineage>
</organism>
<reference evidence="1 2" key="1">
    <citation type="journal article" date="2007" name="Nature">
        <title>Light stimulates growth of proteorhodopsin-containing marine Flavobacteria.</title>
        <authorList>
            <person name="Gomez-Consarnau L."/>
            <person name="Gonzalez J.M."/>
            <person name="Coll-Llado M."/>
            <person name="Gourdon P."/>
            <person name="Pascher T."/>
            <person name="Neutze R."/>
            <person name="Pedros-Alio C."/>
            <person name="Pinhassi J."/>
        </authorList>
    </citation>
    <scope>NUCLEOTIDE SEQUENCE [LARGE SCALE GENOMIC DNA]</scope>
    <source>
        <strain evidence="1 2">MED217</strain>
    </source>
</reference>
<dbReference type="Proteomes" id="UP000001601">
    <property type="component" value="Unassembled WGS sequence"/>
</dbReference>
<evidence type="ECO:0000313" key="1">
    <source>
        <dbReference type="EMBL" id="EAQ48660.1"/>
    </source>
</evidence>
<name>A3XP65_LEEBM</name>
<gene>
    <name evidence="1" type="ORF">MED217_08935</name>
</gene>
<sequence length="147" mass="16871">MMSSCKTPETISGYYSYETQCLGNLGDGTQLVKSWGTGLDRKQAEAQARKNALRDIMFKGVRNGNSSCEIRPLVVKPNALENYETYFNRFFSENGKYKSFVSLHREPFLDRKFKSNPRSDAKVAYGLELKVRVDDLRQLLIKDEIIE</sequence>
<dbReference type="AlphaFoldDB" id="A3XP65"/>
<dbReference type="HOGENOM" id="CLU_132080_0_0_10"/>
<evidence type="ECO:0000313" key="2">
    <source>
        <dbReference type="Proteomes" id="UP000001601"/>
    </source>
</evidence>
<dbReference type="STRING" id="398720.MED217_08935"/>
<dbReference type="eggNOG" id="ENOG5032WRG">
    <property type="taxonomic scope" value="Bacteria"/>
</dbReference>
<keyword evidence="2" id="KW-1185">Reference proteome</keyword>